<feature type="transmembrane region" description="Helical" evidence="1">
    <location>
        <begin position="46"/>
        <end position="67"/>
    </location>
</feature>
<dbReference type="AlphaFoldDB" id="A0A3R6I2G4"/>
<dbReference type="InterPro" id="IPR016024">
    <property type="entry name" value="ARM-type_fold"/>
</dbReference>
<evidence type="ECO:0000313" key="3">
    <source>
        <dbReference type="Proteomes" id="UP000286598"/>
    </source>
</evidence>
<sequence>MISNLLTAGYQYPDGHSVDFYGVEVIQFYVQRFLLYFSDYAIHIRVLYGMILLCILTLIVLFVLFFLKIRRNNRDRRAFEVARADLYDGFYHVLTSDTMSNYEDVEIACNATLDNIKKKYRPEILSRLVSEICMDLSRELPSIPNAETLCALTGVKTYYERNLATGHLVLQTLQNVVNMHICVSDGLLAVYINHYNDNVRQMARMCHVISSQADPYHYFVSDLENEHGVWRLMMLHRLFAWLWANDRQMPQFLILTENIKNEESVRFLIEEVAYWGSEREKAALHTLFLSPNYTYRTAALHAVALLHDASQEQAALDSYDQQPESVRREVLRVLAAINSGKHVDFFVHAYRTSSSKETREVALACLYSYGSAGRYAFEELRGEVLESKTDRVLLDQIDAMAIINQMRML</sequence>
<keyword evidence="3" id="KW-1185">Reference proteome</keyword>
<keyword evidence="1" id="KW-0472">Membrane</keyword>
<name>A0A3R6I2G4_9BACT</name>
<dbReference type="Gene3D" id="1.25.10.10">
    <property type="entry name" value="Leucine-rich Repeat Variant"/>
    <property type="match status" value="1"/>
</dbReference>
<evidence type="ECO:0000313" key="2">
    <source>
        <dbReference type="EMBL" id="RHK51249.1"/>
    </source>
</evidence>
<dbReference type="EMBL" id="QRNO01000018">
    <property type="protein sequence ID" value="RHK51249.1"/>
    <property type="molecule type" value="Genomic_DNA"/>
</dbReference>
<organism evidence="2 3">
    <name type="scientific">Leyella stercorea</name>
    <dbReference type="NCBI Taxonomy" id="363265"/>
    <lineage>
        <taxon>Bacteria</taxon>
        <taxon>Pseudomonadati</taxon>
        <taxon>Bacteroidota</taxon>
        <taxon>Bacteroidia</taxon>
        <taxon>Bacteroidales</taxon>
        <taxon>Prevotellaceae</taxon>
        <taxon>Leyella</taxon>
    </lineage>
</organism>
<keyword evidence="1" id="KW-0812">Transmembrane</keyword>
<dbReference type="InterPro" id="IPR011989">
    <property type="entry name" value="ARM-like"/>
</dbReference>
<proteinExistence type="predicted"/>
<gene>
    <name evidence="2" type="ORF">DW060_04955</name>
</gene>
<dbReference type="Proteomes" id="UP000286598">
    <property type="component" value="Unassembled WGS sequence"/>
</dbReference>
<evidence type="ECO:0000256" key="1">
    <source>
        <dbReference type="SAM" id="Phobius"/>
    </source>
</evidence>
<reference evidence="2 3" key="1">
    <citation type="submission" date="2018-08" db="EMBL/GenBank/DDBJ databases">
        <title>A genome reference for cultivated species of the human gut microbiota.</title>
        <authorList>
            <person name="Zou Y."/>
            <person name="Xue W."/>
            <person name="Luo G."/>
        </authorList>
    </citation>
    <scope>NUCLEOTIDE SEQUENCE [LARGE SCALE GENOMIC DNA]</scope>
    <source>
        <strain evidence="2 3">AF42-9</strain>
    </source>
</reference>
<accession>A0A3R6I2G4</accession>
<comment type="caution">
    <text evidence="2">The sequence shown here is derived from an EMBL/GenBank/DDBJ whole genome shotgun (WGS) entry which is preliminary data.</text>
</comment>
<keyword evidence="1" id="KW-1133">Transmembrane helix</keyword>
<protein>
    <submittedName>
        <fullName evidence="2">HEAT repeat domain-containing protein</fullName>
    </submittedName>
</protein>
<dbReference type="SUPFAM" id="SSF48371">
    <property type="entry name" value="ARM repeat"/>
    <property type="match status" value="1"/>
</dbReference>